<evidence type="ECO:0000256" key="2">
    <source>
        <dbReference type="ARBA" id="ARBA00022729"/>
    </source>
</evidence>
<dbReference type="Pfam" id="PF00089">
    <property type="entry name" value="Trypsin"/>
    <property type="match status" value="4"/>
</dbReference>
<dbReference type="PROSITE" id="PS00135">
    <property type="entry name" value="TRYPSIN_SER"/>
    <property type="match status" value="1"/>
</dbReference>
<accession>A0A8C5N5T6</accession>
<dbReference type="PROSITE" id="PS00134">
    <property type="entry name" value="TRYPSIN_HIS"/>
    <property type="match status" value="2"/>
</dbReference>
<dbReference type="AlphaFoldDB" id="A0A8C5N5T6"/>
<feature type="signal peptide" evidence="7">
    <location>
        <begin position="1"/>
        <end position="22"/>
    </location>
</feature>
<evidence type="ECO:0000256" key="1">
    <source>
        <dbReference type="ARBA" id="ARBA00022670"/>
    </source>
</evidence>
<feature type="chain" id="PRO_5034736627" description="Peptidase S1 domain-containing protein" evidence="7">
    <location>
        <begin position="23"/>
        <end position="1051"/>
    </location>
</feature>
<dbReference type="Ensembl" id="ENSGWIT00000033889.1">
    <property type="protein sequence ID" value="ENSGWIP00000031105.1"/>
    <property type="gene ID" value="ENSGWIG00000016122.1"/>
</dbReference>
<keyword evidence="5" id="KW-1015">Disulfide bond</keyword>
<dbReference type="InterPro" id="IPR018114">
    <property type="entry name" value="TRYPSIN_HIS"/>
</dbReference>
<evidence type="ECO:0000256" key="4">
    <source>
        <dbReference type="ARBA" id="ARBA00022825"/>
    </source>
</evidence>
<feature type="domain" description="Peptidase S1" evidence="8">
    <location>
        <begin position="880"/>
        <end position="1043"/>
    </location>
</feature>
<dbReference type="InterPro" id="IPR001314">
    <property type="entry name" value="Peptidase_S1A"/>
</dbReference>
<feature type="domain" description="Peptidase S1" evidence="8">
    <location>
        <begin position="596"/>
        <end position="828"/>
    </location>
</feature>
<keyword evidence="10" id="KW-1185">Reference proteome</keyword>
<dbReference type="PRINTS" id="PR00722">
    <property type="entry name" value="CHYMOTRYPSIN"/>
</dbReference>
<sequence length="1051" mass="113225">MALHRAICGSLLLILLLRETSSQLSVCGKPALNNRVIGGQTAPAGNWPWQVTIHKYGGHRCGGSLINAEWVLSSAYCLSYYSKDNMTVYLGRQSQVASNSAEVSRNVSEIIIHPNFSSVFDDNIALLRLSSAVTFTDYILPVCLAASGSIIHDEEDVWVTGWGTYSWSSDNLTEVEVSTVGSRKCSCAYHPYGVYLNSSNVLCAGEAGKGACYGDNGSPLVIKQEGRWIQLGIVNFGTNCYYPDLPSTYTRVSSYMNWISNQITSDKPGFFNFKSTGIESDSDLFVSCPGVPPILSSISDICGKRTFNTSTVGGEKATKANWKWQGRWPWQVSLHDSRGHFCGGSLINAEWVLSAAHCFQNYTADQVTVYLGRQRQGVPNPSEVSNNVSLIIIHPHHNSSTNDNDIALLRLSSVVNFTDYILPVCLATTGSSVHSGEDVWVTGWGILSDEGDFPDDLKEVKVPTVGNRQCNCDYGVSTITDNMLCAGLHEGGNDSCSRDSGGPQVINRGDRWIQLGVVSFGRGCAQSVSAEVYTRVSRYMSWINNQINTTDPYQPGYFSFTSTGIDSDLNVTCAGLPPAPTTIPEVCGRPVLNTRIVGGQPAPNGSWPWQVSLHMSGSHFCGGSLINDQWVLSAAHCFQGSNFIESRLTVYLGRQTQGSSNPNEVSRNVSEIINHPSYTPATNYYDIALLRLSTAVSFTDYILPVCLSASGSSVHSGEDVWVTGWGALSHSGPAPDDLMEVEVLTIGNTECNCDWGGFITDSMLCAGHREEEVGPCFGDSGGPLVIKYGNRWIQLGIVNFGRVCGGTENPAVYARVSNYMSWISDQISSHQPGFFTFTSTGNDTDLDVTCGGETTEPSLPPIHEPVVCGQAPKNTRMSRLIGGSSVASEGMWPWMASLQKNGEHMCGGTLVDVDGVMSTADCFSSSAMASDWTVVLGRLNQNGSNPFEVTLNVTNITLSNLTGSNVAVLQLSTQPTLSDYIQPICMDNGLTFSVGTTCWVAGWSTGRGGDEQALQEKQTSVVDCGVSSSSESICTGSVTLEQGTFVQTKPT</sequence>
<dbReference type="InterPro" id="IPR009003">
    <property type="entry name" value="Peptidase_S1_PA"/>
</dbReference>
<dbReference type="InterPro" id="IPR033116">
    <property type="entry name" value="TRYPSIN_SER"/>
</dbReference>
<feature type="domain" description="Peptidase S1" evidence="8">
    <location>
        <begin position="36"/>
        <end position="264"/>
    </location>
</feature>
<dbReference type="InterPro" id="IPR043504">
    <property type="entry name" value="Peptidase_S1_PA_chymotrypsin"/>
</dbReference>
<evidence type="ECO:0000256" key="6">
    <source>
        <dbReference type="RuleBase" id="RU363034"/>
    </source>
</evidence>
<evidence type="ECO:0000259" key="8">
    <source>
        <dbReference type="PROSITE" id="PS50240"/>
    </source>
</evidence>
<keyword evidence="4 6" id="KW-0720">Serine protease</keyword>
<dbReference type="Gene3D" id="2.40.10.10">
    <property type="entry name" value="Trypsin-like serine proteases"/>
    <property type="match status" value="4"/>
</dbReference>
<feature type="domain" description="Peptidase S1" evidence="8">
    <location>
        <begin position="311"/>
        <end position="548"/>
    </location>
</feature>
<dbReference type="CDD" id="cd00190">
    <property type="entry name" value="Tryp_SPc"/>
    <property type="match status" value="3"/>
</dbReference>
<evidence type="ECO:0000256" key="7">
    <source>
        <dbReference type="SAM" id="SignalP"/>
    </source>
</evidence>
<dbReference type="SUPFAM" id="SSF50494">
    <property type="entry name" value="Trypsin-like serine proteases"/>
    <property type="match status" value="4"/>
</dbReference>
<dbReference type="PANTHER" id="PTHR24252">
    <property type="entry name" value="ACROSIN-RELATED"/>
    <property type="match status" value="1"/>
</dbReference>
<dbReference type="GO" id="GO:0004252">
    <property type="term" value="F:serine-type endopeptidase activity"/>
    <property type="evidence" value="ECO:0007669"/>
    <property type="project" value="InterPro"/>
</dbReference>
<keyword evidence="3 6" id="KW-0378">Hydrolase</keyword>
<reference evidence="9" key="2">
    <citation type="submission" date="2025-08" db="UniProtKB">
        <authorList>
            <consortium name="Ensembl"/>
        </authorList>
    </citation>
    <scope>IDENTIFICATION</scope>
</reference>
<dbReference type="FunFam" id="2.40.10.10:FF:000024">
    <property type="entry name" value="Serine protease 53"/>
    <property type="match status" value="3"/>
</dbReference>
<dbReference type="InterPro" id="IPR001254">
    <property type="entry name" value="Trypsin_dom"/>
</dbReference>
<dbReference type="PANTHER" id="PTHR24252:SF7">
    <property type="entry name" value="HYALIN"/>
    <property type="match status" value="1"/>
</dbReference>
<evidence type="ECO:0000256" key="5">
    <source>
        <dbReference type="ARBA" id="ARBA00023157"/>
    </source>
</evidence>
<keyword evidence="1 6" id="KW-0645">Protease</keyword>
<reference evidence="9" key="1">
    <citation type="submission" date="2020-06" db="EMBL/GenBank/DDBJ databases">
        <authorList>
            <consortium name="Wellcome Sanger Institute Data Sharing"/>
        </authorList>
    </citation>
    <scope>NUCLEOTIDE SEQUENCE [LARGE SCALE GENOMIC DNA]</scope>
</reference>
<proteinExistence type="predicted"/>
<protein>
    <recommendedName>
        <fullName evidence="8">Peptidase S1 domain-containing protein</fullName>
    </recommendedName>
</protein>
<evidence type="ECO:0000313" key="9">
    <source>
        <dbReference type="Ensembl" id="ENSGWIP00000031105.1"/>
    </source>
</evidence>
<keyword evidence="2 7" id="KW-0732">Signal</keyword>
<evidence type="ECO:0000313" key="10">
    <source>
        <dbReference type="Proteomes" id="UP000694680"/>
    </source>
</evidence>
<dbReference type="Proteomes" id="UP000694680">
    <property type="component" value="Chromosome 8"/>
</dbReference>
<evidence type="ECO:0000256" key="3">
    <source>
        <dbReference type="ARBA" id="ARBA00022801"/>
    </source>
</evidence>
<dbReference type="GO" id="GO:0006508">
    <property type="term" value="P:proteolysis"/>
    <property type="evidence" value="ECO:0007669"/>
    <property type="project" value="UniProtKB-KW"/>
</dbReference>
<organism evidence="9 10">
    <name type="scientific">Gouania willdenowi</name>
    <name type="common">Blunt-snouted clingfish</name>
    <name type="synonym">Lepadogaster willdenowi</name>
    <dbReference type="NCBI Taxonomy" id="441366"/>
    <lineage>
        <taxon>Eukaryota</taxon>
        <taxon>Metazoa</taxon>
        <taxon>Chordata</taxon>
        <taxon>Craniata</taxon>
        <taxon>Vertebrata</taxon>
        <taxon>Euteleostomi</taxon>
        <taxon>Actinopterygii</taxon>
        <taxon>Neopterygii</taxon>
        <taxon>Teleostei</taxon>
        <taxon>Neoteleostei</taxon>
        <taxon>Acanthomorphata</taxon>
        <taxon>Ovalentaria</taxon>
        <taxon>Blenniimorphae</taxon>
        <taxon>Blenniiformes</taxon>
        <taxon>Gobiesocoidei</taxon>
        <taxon>Gobiesocidae</taxon>
        <taxon>Gobiesocinae</taxon>
        <taxon>Gouania</taxon>
    </lineage>
</organism>
<dbReference type="PROSITE" id="PS50240">
    <property type="entry name" value="TRYPSIN_DOM"/>
    <property type="match status" value="4"/>
</dbReference>
<name>A0A8C5N5T6_GOUWI</name>
<dbReference type="SMART" id="SM00020">
    <property type="entry name" value="Tryp_SPc"/>
    <property type="match status" value="4"/>
</dbReference>
<reference evidence="9" key="3">
    <citation type="submission" date="2025-09" db="UniProtKB">
        <authorList>
            <consortium name="Ensembl"/>
        </authorList>
    </citation>
    <scope>IDENTIFICATION</scope>
</reference>